<dbReference type="Pfam" id="PF00548">
    <property type="entry name" value="Peptidase_C3"/>
    <property type="match status" value="1"/>
</dbReference>
<keyword evidence="5" id="KW-0696">RNA-directed RNA polymerase</keyword>
<dbReference type="CDD" id="cd00009">
    <property type="entry name" value="AAA"/>
    <property type="match status" value="1"/>
</dbReference>
<evidence type="ECO:0000259" key="29">
    <source>
        <dbReference type="PROSITE" id="PS50507"/>
    </source>
</evidence>
<evidence type="ECO:0000256" key="26">
    <source>
        <dbReference type="ARBA" id="ARBA00023200"/>
    </source>
</evidence>
<dbReference type="InterPro" id="IPR000199">
    <property type="entry name" value="Peptidase_C3A/C3B_picornavir"/>
</dbReference>
<dbReference type="GO" id="GO:0046718">
    <property type="term" value="P:symbiont entry into host cell"/>
    <property type="evidence" value="ECO:0007669"/>
    <property type="project" value="UniProtKB-KW"/>
</dbReference>
<dbReference type="GO" id="GO:0005198">
    <property type="term" value="F:structural molecule activity"/>
    <property type="evidence" value="ECO:0007669"/>
    <property type="project" value="InterPro"/>
</dbReference>
<dbReference type="InterPro" id="IPR033703">
    <property type="entry name" value="Rhv-like"/>
</dbReference>
<dbReference type="GO" id="GO:0005525">
    <property type="term" value="F:GTP binding"/>
    <property type="evidence" value="ECO:0007669"/>
    <property type="project" value="InterPro"/>
</dbReference>
<dbReference type="GO" id="GO:0004197">
    <property type="term" value="F:cysteine-type endopeptidase activity"/>
    <property type="evidence" value="ECO:0007669"/>
    <property type="project" value="InterPro"/>
</dbReference>
<keyword evidence="24" id="KW-0406">Ion transport</keyword>
<evidence type="ECO:0000256" key="16">
    <source>
        <dbReference type="ARBA" id="ARBA00022804"/>
    </source>
</evidence>
<evidence type="ECO:0000259" key="30">
    <source>
        <dbReference type="PROSITE" id="PS51218"/>
    </source>
</evidence>
<evidence type="ECO:0000313" key="33">
    <source>
        <dbReference type="Proteomes" id="UP000096265"/>
    </source>
</evidence>
<dbReference type="InterPro" id="IPR014759">
    <property type="entry name" value="Helicase_SF3_ssRNA_vir"/>
</dbReference>
<evidence type="ECO:0000256" key="15">
    <source>
        <dbReference type="ARBA" id="ARBA00022801"/>
    </source>
</evidence>
<keyword evidence="9" id="KW-0167">Capsid protein</keyword>
<evidence type="ECO:0000313" key="32">
    <source>
        <dbReference type="EMBL" id="AIK23441.1"/>
    </source>
</evidence>
<dbReference type="SUPFAM" id="SSF50494">
    <property type="entry name" value="Trypsin-like serine proteases"/>
    <property type="match status" value="1"/>
</dbReference>
<dbReference type="GO" id="GO:0003723">
    <property type="term" value="F:RNA binding"/>
    <property type="evidence" value="ECO:0007669"/>
    <property type="project" value="InterPro"/>
</dbReference>
<dbReference type="InterPro" id="IPR000605">
    <property type="entry name" value="Helicase_SF3_ssDNA/RNA_vir"/>
</dbReference>
<evidence type="ECO:0000256" key="17">
    <source>
        <dbReference type="ARBA" id="ARBA00022806"/>
    </source>
</evidence>
<dbReference type="Pfam" id="PF00910">
    <property type="entry name" value="RNA_helicase"/>
    <property type="match status" value="1"/>
</dbReference>
<dbReference type="Gene3D" id="2.60.120.20">
    <property type="match status" value="2"/>
</dbReference>
<evidence type="ECO:0000256" key="21">
    <source>
        <dbReference type="ARBA" id="ARBA00022870"/>
    </source>
</evidence>
<dbReference type="GeneID" id="20194302"/>
<evidence type="ECO:0000256" key="4">
    <source>
        <dbReference type="ARBA" id="ARBA00022448"/>
    </source>
</evidence>
<dbReference type="InterPro" id="IPR029053">
    <property type="entry name" value="Viral_coat"/>
</dbReference>
<keyword evidence="18" id="KW-0788">Thiol protease</keyword>
<keyword evidence="27" id="KW-1160">Virus entry into host cell</keyword>
<dbReference type="GO" id="GO:0003724">
    <property type="term" value="F:RNA helicase activity"/>
    <property type="evidence" value="ECO:0007669"/>
    <property type="project" value="InterPro"/>
</dbReference>
<dbReference type="PROSITE" id="PS51218">
    <property type="entry name" value="SF3_HELICASE_2"/>
    <property type="match status" value="1"/>
</dbReference>
<dbReference type="InterPro" id="IPR006703">
    <property type="entry name" value="G_AIG1"/>
</dbReference>
<protein>
    <recommendedName>
        <fullName evidence="3">Genome polyprotein</fullName>
    </recommendedName>
</protein>
<keyword evidence="12" id="KW-0808">Transferase</keyword>
<proteinExistence type="predicted"/>
<evidence type="ECO:0000256" key="23">
    <source>
        <dbReference type="ARBA" id="ARBA00023039"/>
    </source>
</evidence>
<dbReference type="KEGG" id="vg:20194302"/>
<keyword evidence="4" id="KW-0813">Transport</keyword>
<dbReference type="Pfam" id="PF00073">
    <property type="entry name" value="Rhv"/>
    <property type="match status" value="1"/>
</dbReference>
<evidence type="ECO:0000256" key="2">
    <source>
        <dbReference type="ARBA" id="ARBA00004328"/>
    </source>
</evidence>
<keyword evidence="6" id="KW-1036">Host cytoplasmic vesicle</keyword>
<sequence length="2207" mass="245409">MEVLAAVNGAVADVNNFATAATEIVTDAVTGVGSIQAAQSDNASVQSSHPVQQVGVADSTSGSTDDFLSCSLKVDTAKVNPAKAVLIGTATWTSNDVMYEVIENWDLPNVFFHDSNFPAYGQSRFFRFLRCGYRFHLTFNPPPGSQGCLVLSFVPPGYAHCIPAKGTATNWKFDTDALLTLPHVRCDARSTTMSSLVVPYINFNSYVDYTGSGTATAHIIVWVLGRYRCGTGTSTNIDYSVYGEMLDMDLQCPRPWDQGPTRMVVDPAPGAVMAGNSKIMNDCQTVALAGEGTLVDNTTAGAKVAKTSLLSPARHWQIMASFDWTTTGALGAQIFKANFEPFSYGNIGFLFDKFLFWRGSLEIAVLAFGSSLTSGRFQVSWYPDLSARDLTVAQVRNSIFATGDISSVATRLTIPFTNPNWRRRCDSAYGSIYVHSINRQTVNSTANPAIQMIILVRLGPDVDFFCPRYGDYHIQGDDTELIDEVQSFLNFTIKEVPIQTASHTLIPNFFGRAFYYGKYTSPAETSASVIPLKVPQYGHGSLMTMFAYFTGEVVLTVHNRGTGLLVLAHTYIIEEQHNPSDESTIFSLGAVLVPPGEVKTFACPYYAHTPLRPLRLEDTPAFGYLYASGEGAIPFTVYISLRDPKFFLDMPQPAFTSNTRAAGARVGRQGYVRSAIRLPLPQFEKERSAHEDVLLGGDVESNPGPVELQNGQQACVGFAPGPISGKEYKMQDYQHSAVLAGEAALVTHQGRDALYWFRSESVQYLEPQIDICVCGDVERNPGPKIVVVGRSGSGKSRLCNMILGHDYFPSRLSSTPVTTKMRTATLPCGTQIVDTPERFSIQEEIKGFIWVLEEGRWTQENKDFLAYMDTSYPGWRRHCVIYHTRHEDPGSNFPQFLKDAGLSSFQWSKNPLDLTSRFLMIPPYRNCLVQLVFKDRGLYKHYGARIGARIFEVNSDNLLSALTKKEVPIVSTPDDGSWQVAEDLFTPEAQRLAKNLELEKVKYGFDANCETWAKDVLGVATPCQSHVVRKACCIAVLASLGVLTLSSQDVNVMGSITSVIVSLFSKQIKTAVVRLAIKFVLRLVCYLVLYCHSPNLINTAMLSALLVMDVFDNELDEAISKFAQLCIKGDFKGLGRWVKGKVGSDCQDFDCPENRPIFNSEGPKDFNDWSLVAKNVKWWLEQFKSFFSWMRDKVFGGDSDQVDEVESRFEQITTTLAQCDAHLVAMATDKAYATGKSARQYHEVLSARLRDLSLLPLGGPLSQVSQKINYMQGRMGKVTFDCVEAGSARMEPLGIWISGGPGAGKSFLAQRIMKELKTSLGYDVYYHPTGSKHMDGYNGQEIHYIDDLGQLREEGDVALLCQMISSASFIVPKADLNSKGTLYNSKVVIATTNRTSFDTQVLTTPDALRRRFPIELSIRPHAFYCTLDGRLDMHKVMVEKAWDDCSCWEVNVSKDGRPCWQTINWDVLKDEISKQLATRMSVLTFFSQGPSLFECEEEEDEAPYSEQTKVRVSSWLRQLLDKARGFFERNKCWLVGISAVATLLSVAVSVAPKLFGNSSVYEGSPQQLKPKVYREFRSEGPNLFHLKDRLVEVGSSGSTGLILGGKQVLTYGHNMDRSFIKHKDIVYSVTKVEWIKVNDSEQDLAILTIDTNLQFKQLVNKVYSGEYHGDGYLLYFRDNSLLATQVTGIRPFDPIATQEGHITCRTYCYHAKTARGSCGGVLVGMVGGNPMVLGLHVAGNGHQGIAARVERYLWQSQGTVVKIEPGTVYHQPRRSRIVPSPVYCDSALAPAVLSRADPRLEVPVEDITKRAAAKYVGNIFKPPEDCFIAAKAHVTRLLSTVVPPVGSLEYREAIDNSILPIDWSKSPGIKYKGMSKRQCVQDQSFKRDVLHLLLAQNPEVEFVTYLKDELRKLEKIKQGKTRSIEAASFDYTIACRMLFGQIMMHLFVKGREVGFGPGINPYTEFDELFDRLHPHCLEIDYSGFDGSLSRELMIHCLDVLVSFHESPETCRKLAMLTIDSVERVSDEVWHVSGGMPSGSPLTTLMNTVCNMLMCYTWAFYQGYSCEEVFVAAYGDDVIISAKKKSNITDIVQCFKSWFGASITPAIKEGDISWAPKHQVVFLKRRPKQLDFAPKIVGALDLQNMLDRIQWTTGDFQSQLNSFYIELALHGRETYNSVRAFLANKAPHCVHPTYDTAVLTVQPIVGFL</sequence>
<accession>A0A076V8N6</accession>
<dbReference type="GO" id="GO:0006508">
    <property type="term" value="P:proteolysis"/>
    <property type="evidence" value="ECO:0007669"/>
    <property type="project" value="UniProtKB-KW"/>
</dbReference>
<keyword evidence="11" id="KW-0645">Protease</keyword>
<dbReference type="InterPro" id="IPR007094">
    <property type="entry name" value="RNA-dir_pol_PSvirus"/>
</dbReference>
<reference evidence="32 33" key="1">
    <citation type="journal article" date="2014" name="J. Gen. Virol.">
        <title>Chickens host diverse picornaviruses originated from potential interspecies transmission with recombination.</title>
        <authorList>
            <person name="Lau S.K."/>
            <person name="Woo P.C."/>
            <person name="Yip C.C."/>
            <person name="Li K.S."/>
            <person name="Fan R.Y."/>
            <person name="Bai R."/>
            <person name="Huang Y."/>
            <person name="Chan K.H."/>
            <person name="Yuen K.Y."/>
        </authorList>
    </citation>
    <scope>NUCLEOTIDE SEQUENCE [LARGE SCALE GENOMIC DNA]</scope>
    <source>
        <strain evidence="32">44C</strain>
    </source>
</reference>
<keyword evidence="23" id="KW-1182">Viral ion channel</keyword>
<keyword evidence="26" id="KW-1035">Host cytoplasm</keyword>
<dbReference type="InterPro" id="IPR044067">
    <property type="entry name" value="PCV_3C_PRO"/>
</dbReference>
<evidence type="ECO:0000256" key="19">
    <source>
        <dbReference type="ARBA" id="ARBA00022840"/>
    </source>
</evidence>
<evidence type="ECO:0000256" key="5">
    <source>
        <dbReference type="ARBA" id="ARBA00022484"/>
    </source>
</evidence>
<dbReference type="InterPro" id="IPR043502">
    <property type="entry name" value="DNA/RNA_pol_sf"/>
</dbReference>
<keyword evidence="7" id="KW-0191">Covalent protein-RNA linkage</keyword>
<dbReference type="GO" id="GO:0044162">
    <property type="term" value="C:host cell cytoplasmic vesicle membrane"/>
    <property type="evidence" value="ECO:0007669"/>
    <property type="project" value="UniProtKB-SubCell"/>
</dbReference>
<dbReference type="Gene3D" id="2.40.10.10">
    <property type="entry name" value="Trypsin-like serine proteases"/>
    <property type="match status" value="2"/>
</dbReference>
<keyword evidence="8" id="KW-0597">Phosphoprotein</keyword>
<evidence type="ECO:0000256" key="3">
    <source>
        <dbReference type="ARBA" id="ARBA00020107"/>
    </source>
</evidence>
<dbReference type="EMBL" id="KF979333">
    <property type="protein sequence ID" value="AIK23441.1"/>
    <property type="molecule type" value="Genomic_RNA"/>
</dbReference>
<keyword evidence="20" id="KW-0946">Virion</keyword>
<dbReference type="InterPro" id="IPR027417">
    <property type="entry name" value="P-loop_NTPase"/>
</dbReference>
<evidence type="ECO:0000256" key="13">
    <source>
        <dbReference type="ARBA" id="ARBA00022695"/>
    </source>
</evidence>
<dbReference type="Gene3D" id="3.30.70.270">
    <property type="match status" value="1"/>
</dbReference>
<evidence type="ECO:0000256" key="20">
    <source>
        <dbReference type="ARBA" id="ARBA00022844"/>
    </source>
</evidence>
<evidence type="ECO:0000256" key="14">
    <source>
        <dbReference type="ARBA" id="ARBA00022741"/>
    </source>
</evidence>
<dbReference type="SUPFAM" id="SSF56672">
    <property type="entry name" value="DNA/RNA polymerases"/>
    <property type="match status" value="1"/>
</dbReference>
<dbReference type="Pfam" id="PF00680">
    <property type="entry name" value="RdRP_1"/>
    <property type="match status" value="1"/>
</dbReference>
<comment type="subcellular location">
    <subcellularLocation>
        <location evidence="1">Host cytoplasmic vesicle membrane</location>
        <topology evidence="1">Peripheral membrane protein</topology>
        <orientation evidence="1">Cytoplasmic side</orientation>
    </subcellularLocation>
    <subcellularLocation>
        <location evidence="2">Virion</location>
    </subcellularLocation>
</comment>
<evidence type="ECO:0000256" key="10">
    <source>
        <dbReference type="ARBA" id="ARBA00022581"/>
    </source>
</evidence>
<dbReference type="PROSITE" id="PS50507">
    <property type="entry name" value="RDRP_SSRNA_POS"/>
    <property type="match status" value="1"/>
</dbReference>
<evidence type="ECO:0000256" key="25">
    <source>
        <dbReference type="ARBA" id="ARBA00023136"/>
    </source>
</evidence>
<feature type="domain" description="RdRp catalytic" evidence="29">
    <location>
        <begin position="1974"/>
        <end position="2089"/>
    </location>
</feature>
<keyword evidence="16" id="KW-1161">Viral attachment to host cell</keyword>
<dbReference type="GO" id="GO:0015267">
    <property type="term" value="F:channel activity"/>
    <property type="evidence" value="ECO:0007669"/>
    <property type="project" value="UniProtKB-KW"/>
</dbReference>
<keyword evidence="17" id="KW-0347">Helicase</keyword>
<dbReference type="RefSeq" id="YP_009054899.1">
    <property type="nucleotide sequence ID" value="NC_024766.1"/>
</dbReference>
<evidence type="ECO:0000256" key="11">
    <source>
        <dbReference type="ARBA" id="ARBA00022670"/>
    </source>
</evidence>
<name>A0A076V8N6_9PICO</name>
<dbReference type="PROSITE" id="PS51874">
    <property type="entry name" value="PCV_3C_PRO"/>
    <property type="match status" value="1"/>
</dbReference>
<evidence type="ECO:0000256" key="8">
    <source>
        <dbReference type="ARBA" id="ARBA00022553"/>
    </source>
</evidence>
<evidence type="ECO:0000256" key="27">
    <source>
        <dbReference type="ARBA" id="ARBA00023296"/>
    </source>
</evidence>
<evidence type="ECO:0000256" key="12">
    <source>
        <dbReference type="ARBA" id="ARBA00022679"/>
    </source>
</evidence>
<keyword evidence="10" id="KW-0945">Host-virus interaction</keyword>
<evidence type="ECO:0000256" key="24">
    <source>
        <dbReference type="ARBA" id="ARBA00023065"/>
    </source>
</evidence>
<dbReference type="CDD" id="cd00205">
    <property type="entry name" value="rhv_like"/>
    <property type="match status" value="2"/>
</dbReference>
<keyword evidence="19" id="KW-0067">ATP-binding</keyword>
<dbReference type="GO" id="GO:0019028">
    <property type="term" value="C:viral capsid"/>
    <property type="evidence" value="ECO:0007669"/>
    <property type="project" value="UniProtKB-KW"/>
</dbReference>
<dbReference type="InterPro" id="IPR001676">
    <property type="entry name" value="Picornavirus_capsid"/>
</dbReference>
<keyword evidence="28" id="KW-0407">Ion channel</keyword>
<dbReference type="Gene3D" id="3.40.50.300">
    <property type="entry name" value="P-loop containing nucleotide triphosphate hydrolases"/>
    <property type="match status" value="2"/>
</dbReference>
<feature type="domain" description="Peptidase C3" evidence="31">
    <location>
        <begin position="1571"/>
        <end position="1754"/>
    </location>
</feature>
<dbReference type="InterPro" id="IPR001205">
    <property type="entry name" value="RNA-dir_pol_C"/>
</dbReference>
<evidence type="ECO:0000256" key="6">
    <source>
        <dbReference type="ARBA" id="ARBA00022488"/>
    </source>
</evidence>
<evidence type="ECO:0000259" key="31">
    <source>
        <dbReference type="PROSITE" id="PS51874"/>
    </source>
</evidence>
<evidence type="ECO:0000256" key="1">
    <source>
        <dbReference type="ARBA" id="ARBA00004295"/>
    </source>
</evidence>
<evidence type="ECO:0000256" key="9">
    <source>
        <dbReference type="ARBA" id="ARBA00022561"/>
    </source>
</evidence>
<dbReference type="GO" id="GO:0034220">
    <property type="term" value="P:monoatomic ion transmembrane transport"/>
    <property type="evidence" value="ECO:0007669"/>
    <property type="project" value="UniProtKB-KW"/>
</dbReference>
<dbReference type="GO" id="GO:0003968">
    <property type="term" value="F:RNA-directed RNA polymerase activity"/>
    <property type="evidence" value="ECO:0007669"/>
    <property type="project" value="UniProtKB-KW"/>
</dbReference>
<dbReference type="InterPro" id="IPR043128">
    <property type="entry name" value="Rev_trsase/Diguanyl_cyclase"/>
</dbReference>
<dbReference type="GO" id="GO:0019062">
    <property type="term" value="P:virion attachment to host cell"/>
    <property type="evidence" value="ECO:0007669"/>
    <property type="project" value="UniProtKB-KW"/>
</dbReference>
<keyword evidence="33" id="KW-1185">Reference proteome</keyword>
<keyword evidence="21" id="KW-1043">Host membrane</keyword>
<dbReference type="GO" id="GO:0006351">
    <property type="term" value="P:DNA-templated transcription"/>
    <property type="evidence" value="ECO:0007669"/>
    <property type="project" value="InterPro"/>
</dbReference>
<dbReference type="InterPro" id="IPR043504">
    <property type="entry name" value="Peptidase_S1_PA_chymotrypsin"/>
</dbReference>
<dbReference type="SUPFAM" id="SSF52540">
    <property type="entry name" value="P-loop containing nucleoside triphosphate hydrolases"/>
    <property type="match status" value="2"/>
</dbReference>
<feature type="domain" description="SF3 helicase" evidence="30">
    <location>
        <begin position="1271"/>
        <end position="1432"/>
    </location>
</feature>
<dbReference type="InterPro" id="IPR009003">
    <property type="entry name" value="Peptidase_S1_PA"/>
</dbReference>
<evidence type="ECO:0000256" key="7">
    <source>
        <dbReference type="ARBA" id="ARBA00022520"/>
    </source>
</evidence>
<keyword evidence="14" id="KW-0547">Nucleotide-binding</keyword>
<dbReference type="GO" id="GO:0005524">
    <property type="term" value="F:ATP binding"/>
    <property type="evidence" value="ECO:0007669"/>
    <property type="project" value="UniProtKB-KW"/>
</dbReference>
<keyword evidence="22" id="KW-0693">Viral RNA replication</keyword>
<dbReference type="SUPFAM" id="SSF88633">
    <property type="entry name" value="Positive stranded ssRNA viruses"/>
    <property type="match status" value="3"/>
</dbReference>
<keyword evidence="13" id="KW-0548">Nucleotidyltransferase</keyword>
<evidence type="ECO:0000256" key="28">
    <source>
        <dbReference type="ARBA" id="ARBA00023303"/>
    </source>
</evidence>
<keyword evidence="25" id="KW-0472">Membrane</keyword>
<dbReference type="GO" id="GO:0039694">
    <property type="term" value="P:viral RNA genome replication"/>
    <property type="evidence" value="ECO:0007669"/>
    <property type="project" value="InterPro"/>
</dbReference>
<evidence type="ECO:0000256" key="22">
    <source>
        <dbReference type="ARBA" id="ARBA00022953"/>
    </source>
</evidence>
<organism evidence="32 33">
    <name type="scientific">avisivirus B1</name>
    <dbReference type="NCBI Taxonomy" id="1534545"/>
    <lineage>
        <taxon>Viruses</taxon>
        <taxon>Riboviria</taxon>
        <taxon>Orthornavirae</taxon>
        <taxon>Pisuviricota</taxon>
        <taxon>Pisoniviricetes</taxon>
        <taxon>Picornavirales</taxon>
        <taxon>Picornaviridae</taxon>
        <taxon>Paavivirinae</taxon>
        <taxon>Avisivirus</taxon>
        <taxon>Avisivirus begallu</taxon>
        <taxon>Avisivirus B</taxon>
    </lineage>
</organism>
<keyword evidence="15" id="KW-0378">Hydrolase</keyword>
<dbReference type="Proteomes" id="UP000096265">
    <property type="component" value="Segment"/>
</dbReference>
<dbReference type="Pfam" id="PF04548">
    <property type="entry name" value="AIG1"/>
    <property type="match status" value="1"/>
</dbReference>
<evidence type="ECO:0000256" key="18">
    <source>
        <dbReference type="ARBA" id="ARBA00022807"/>
    </source>
</evidence>